<evidence type="ECO:0000313" key="3">
    <source>
        <dbReference type="Proteomes" id="UP000521943"/>
    </source>
</evidence>
<gene>
    <name evidence="2" type="ORF">DFP72DRAFT_1068026</name>
</gene>
<reference evidence="2 3" key="1">
    <citation type="submission" date="2020-07" db="EMBL/GenBank/DDBJ databases">
        <title>Comparative genomics of pyrophilous fungi reveals a link between fire events and developmental genes.</title>
        <authorList>
            <consortium name="DOE Joint Genome Institute"/>
            <person name="Steindorff A.S."/>
            <person name="Carver A."/>
            <person name="Calhoun S."/>
            <person name="Stillman K."/>
            <person name="Liu H."/>
            <person name="Lipzen A."/>
            <person name="Pangilinan J."/>
            <person name="Labutti K."/>
            <person name="Bruns T.D."/>
            <person name="Grigoriev I.V."/>
        </authorList>
    </citation>
    <scope>NUCLEOTIDE SEQUENCE [LARGE SCALE GENOMIC DNA]</scope>
    <source>
        <strain evidence="2 3">CBS 144469</strain>
    </source>
</reference>
<feature type="region of interest" description="Disordered" evidence="1">
    <location>
        <begin position="95"/>
        <end position="127"/>
    </location>
</feature>
<dbReference type="EMBL" id="JACGCI010000032">
    <property type="protein sequence ID" value="KAF6754876.1"/>
    <property type="molecule type" value="Genomic_DNA"/>
</dbReference>
<name>A0A8H6HZZ7_9AGAR</name>
<organism evidence="2 3">
    <name type="scientific">Ephemerocybe angulata</name>
    <dbReference type="NCBI Taxonomy" id="980116"/>
    <lineage>
        <taxon>Eukaryota</taxon>
        <taxon>Fungi</taxon>
        <taxon>Dikarya</taxon>
        <taxon>Basidiomycota</taxon>
        <taxon>Agaricomycotina</taxon>
        <taxon>Agaricomycetes</taxon>
        <taxon>Agaricomycetidae</taxon>
        <taxon>Agaricales</taxon>
        <taxon>Agaricineae</taxon>
        <taxon>Psathyrellaceae</taxon>
        <taxon>Ephemerocybe</taxon>
    </lineage>
</organism>
<feature type="compositionally biased region" description="Basic and acidic residues" evidence="1">
    <location>
        <begin position="51"/>
        <end position="64"/>
    </location>
</feature>
<proteinExistence type="predicted"/>
<protein>
    <submittedName>
        <fullName evidence="2">Uncharacterized protein</fullName>
    </submittedName>
</protein>
<evidence type="ECO:0000313" key="2">
    <source>
        <dbReference type="EMBL" id="KAF6754876.1"/>
    </source>
</evidence>
<comment type="caution">
    <text evidence="2">The sequence shown here is derived from an EMBL/GenBank/DDBJ whole genome shotgun (WGS) entry which is preliminary data.</text>
</comment>
<feature type="region of interest" description="Disordered" evidence="1">
    <location>
        <begin position="51"/>
        <end position="70"/>
    </location>
</feature>
<sequence>MHPAAITHENPPLCTLKLTQRDVPCPTEPIQVGHDGFWCYTTLIKDENSHHKLKSRSEMNETTRRRPNTLPRWPFDDRAWSQVSLLFKAREQSNLPQHDHNHNTSQISHAVRPTKGKCARSKVSGISKAHEIKRNANRKQGILGFEASVREQEDNKDYGKCQKVRQTGLDMRRQPFAAGRRRQNPAHRVIEDVLAGRRIQALDRMASWELEPATVEIKAFVPFEAVSVNVVRHGEA</sequence>
<dbReference type="Proteomes" id="UP000521943">
    <property type="component" value="Unassembled WGS sequence"/>
</dbReference>
<keyword evidence="3" id="KW-1185">Reference proteome</keyword>
<evidence type="ECO:0000256" key="1">
    <source>
        <dbReference type="SAM" id="MobiDB-lite"/>
    </source>
</evidence>
<dbReference type="AlphaFoldDB" id="A0A8H6HZZ7"/>
<accession>A0A8H6HZZ7</accession>